<keyword evidence="3" id="KW-1185">Reference proteome</keyword>
<evidence type="ECO:0008006" key="4">
    <source>
        <dbReference type="Google" id="ProtNLM"/>
    </source>
</evidence>
<evidence type="ECO:0000256" key="1">
    <source>
        <dbReference type="SAM" id="SignalP"/>
    </source>
</evidence>
<protein>
    <recommendedName>
        <fullName evidence="4">Nuclear transport factor 2 family protein</fullName>
    </recommendedName>
</protein>
<proteinExistence type="predicted"/>
<feature type="chain" id="PRO_5021252162" description="Nuclear transport factor 2 family protein" evidence="1">
    <location>
        <begin position="21"/>
        <end position="160"/>
    </location>
</feature>
<comment type="caution">
    <text evidence="2">The sequence shown here is derived from an EMBL/GenBank/DDBJ whole genome shotgun (WGS) entry which is preliminary data.</text>
</comment>
<dbReference type="Proteomes" id="UP000297549">
    <property type="component" value="Unassembled WGS sequence"/>
</dbReference>
<sequence>MLYFYSSVLRSTISALTVNASRCLLFLLLTGCQVNSTRVNVEEDKKAAELFVDAYLINQKQGHQAAMIQAYSKEVWTVTPQEKMQQLFRKRGEVLGRLQHAVLADWQSKVVTGSNPSSTFQLQYKNQYEKGEALETFGLRTEHDSLKIINYNIQSDAFLR</sequence>
<keyword evidence="1" id="KW-0732">Signal</keyword>
<gene>
    <name evidence="2" type="ORF">E5K00_20630</name>
</gene>
<name>A0A4Z0PSG3_9BACT</name>
<evidence type="ECO:0000313" key="2">
    <source>
        <dbReference type="EMBL" id="TGE20405.1"/>
    </source>
</evidence>
<evidence type="ECO:0000313" key="3">
    <source>
        <dbReference type="Proteomes" id="UP000297549"/>
    </source>
</evidence>
<feature type="signal peptide" evidence="1">
    <location>
        <begin position="1"/>
        <end position="20"/>
    </location>
</feature>
<dbReference type="AlphaFoldDB" id="A0A4Z0PSG3"/>
<reference evidence="2 3" key="1">
    <citation type="submission" date="2019-04" db="EMBL/GenBank/DDBJ databases">
        <authorList>
            <person name="Feng G."/>
            <person name="Zhang J."/>
            <person name="Zhu H."/>
        </authorList>
    </citation>
    <scope>NUCLEOTIDE SEQUENCE [LARGE SCALE GENOMIC DNA]</scope>
    <source>
        <strain evidence="2 3">JCM 31653</strain>
    </source>
</reference>
<organism evidence="2 3">
    <name type="scientific">Hymenobacter aquaticus</name>
    <dbReference type="NCBI Taxonomy" id="1867101"/>
    <lineage>
        <taxon>Bacteria</taxon>
        <taxon>Pseudomonadati</taxon>
        <taxon>Bacteroidota</taxon>
        <taxon>Cytophagia</taxon>
        <taxon>Cytophagales</taxon>
        <taxon>Hymenobacteraceae</taxon>
        <taxon>Hymenobacter</taxon>
    </lineage>
</organism>
<accession>A0A4Z0PSG3</accession>
<dbReference type="RefSeq" id="WP_167856975.1">
    <property type="nucleotide sequence ID" value="NZ_SRLC01000003.1"/>
</dbReference>
<dbReference type="EMBL" id="SRLC01000003">
    <property type="protein sequence ID" value="TGE20405.1"/>
    <property type="molecule type" value="Genomic_DNA"/>
</dbReference>